<sequence>MSQKTPAKDAGLAKHPKNLSYFVLGRDLVVRAGPLSAAISQHCLLLHYDRPGEENQSGTLGSYTHTSDLLTSLEGELPAKILYNANSVKHLTEAVYNLAREQFHHRLCQSAVPAFEFSFTSSVECIVQYAL</sequence>
<protein>
    <submittedName>
        <fullName evidence="1">Uncharacterized protein</fullName>
    </submittedName>
</protein>
<gene>
    <name evidence="1" type="ORF">BaRGS_00014979</name>
</gene>
<proteinExistence type="predicted"/>
<evidence type="ECO:0000313" key="2">
    <source>
        <dbReference type="Proteomes" id="UP001519460"/>
    </source>
</evidence>
<name>A0ABD0L2T4_9CAEN</name>
<comment type="caution">
    <text evidence="1">The sequence shown here is derived from an EMBL/GenBank/DDBJ whole genome shotgun (WGS) entry which is preliminary data.</text>
</comment>
<organism evidence="1 2">
    <name type="scientific">Batillaria attramentaria</name>
    <dbReference type="NCBI Taxonomy" id="370345"/>
    <lineage>
        <taxon>Eukaryota</taxon>
        <taxon>Metazoa</taxon>
        <taxon>Spiralia</taxon>
        <taxon>Lophotrochozoa</taxon>
        <taxon>Mollusca</taxon>
        <taxon>Gastropoda</taxon>
        <taxon>Caenogastropoda</taxon>
        <taxon>Sorbeoconcha</taxon>
        <taxon>Cerithioidea</taxon>
        <taxon>Batillariidae</taxon>
        <taxon>Batillaria</taxon>
    </lineage>
</organism>
<evidence type="ECO:0000313" key="1">
    <source>
        <dbReference type="EMBL" id="KAK7493838.1"/>
    </source>
</evidence>
<dbReference type="AlphaFoldDB" id="A0ABD0L2T4"/>
<dbReference type="Proteomes" id="UP001519460">
    <property type="component" value="Unassembled WGS sequence"/>
</dbReference>
<dbReference type="EMBL" id="JACVVK020000089">
    <property type="protein sequence ID" value="KAK7493838.1"/>
    <property type="molecule type" value="Genomic_DNA"/>
</dbReference>
<accession>A0ABD0L2T4</accession>
<reference evidence="1 2" key="1">
    <citation type="journal article" date="2023" name="Sci. Data">
        <title>Genome assembly of the Korean intertidal mud-creeper Batillaria attramentaria.</title>
        <authorList>
            <person name="Patra A.K."/>
            <person name="Ho P.T."/>
            <person name="Jun S."/>
            <person name="Lee S.J."/>
            <person name="Kim Y."/>
            <person name="Won Y.J."/>
        </authorList>
    </citation>
    <scope>NUCLEOTIDE SEQUENCE [LARGE SCALE GENOMIC DNA]</scope>
    <source>
        <strain evidence="1">Wonlab-2016</strain>
    </source>
</reference>
<keyword evidence="2" id="KW-1185">Reference proteome</keyword>